<name>A0A8H5LWZ7_9AGAR</name>
<proteinExistence type="predicted"/>
<comment type="caution">
    <text evidence="5">The sequence shown here is derived from an EMBL/GenBank/DDBJ whole genome shotgun (WGS) entry which is preliminary data.</text>
</comment>
<keyword evidence="2" id="KW-0863">Zinc-finger</keyword>
<dbReference type="EMBL" id="JAACJM010000005">
    <property type="protein sequence ID" value="KAF5372623.1"/>
    <property type="molecule type" value="Genomic_DNA"/>
</dbReference>
<dbReference type="GO" id="GO:0006397">
    <property type="term" value="P:mRNA processing"/>
    <property type="evidence" value="ECO:0007669"/>
    <property type="project" value="UniProtKB-KW"/>
</dbReference>
<dbReference type="AlphaFoldDB" id="A0A8H5LWZ7"/>
<evidence type="ECO:0000256" key="3">
    <source>
        <dbReference type="SAM" id="MobiDB-lite"/>
    </source>
</evidence>
<evidence type="ECO:0000256" key="2">
    <source>
        <dbReference type="PROSITE-ProRule" id="PRU00047"/>
    </source>
</evidence>
<dbReference type="InterPro" id="IPR036875">
    <property type="entry name" value="Znf_CCHC_sf"/>
</dbReference>
<keyword evidence="2" id="KW-0479">Metal-binding</keyword>
<feature type="compositionally biased region" description="Low complexity" evidence="3">
    <location>
        <begin position="191"/>
        <end position="203"/>
    </location>
</feature>
<evidence type="ECO:0000313" key="5">
    <source>
        <dbReference type="EMBL" id="KAF5372623.1"/>
    </source>
</evidence>
<dbReference type="SUPFAM" id="SSF57756">
    <property type="entry name" value="Retrovirus zinc finger-like domains"/>
    <property type="match status" value="1"/>
</dbReference>
<keyword evidence="1" id="KW-0507">mRNA processing</keyword>
<dbReference type="InterPro" id="IPR001878">
    <property type="entry name" value="Znf_CCHC"/>
</dbReference>
<dbReference type="Gene3D" id="4.10.60.10">
    <property type="entry name" value="Zinc finger, CCHC-type"/>
    <property type="match status" value="1"/>
</dbReference>
<dbReference type="PROSITE" id="PS50158">
    <property type="entry name" value="ZF_CCHC"/>
    <property type="match status" value="1"/>
</dbReference>
<accession>A0A8H5LWZ7</accession>
<dbReference type="Proteomes" id="UP000559256">
    <property type="component" value="Unassembled WGS sequence"/>
</dbReference>
<feature type="region of interest" description="Disordered" evidence="3">
    <location>
        <begin position="282"/>
        <end position="302"/>
    </location>
</feature>
<evidence type="ECO:0000256" key="1">
    <source>
        <dbReference type="ARBA" id="ARBA00022664"/>
    </source>
</evidence>
<organism evidence="5 6">
    <name type="scientific">Tetrapyrgos nigripes</name>
    <dbReference type="NCBI Taxonomy" id="182062"/>
    <lineage>
        <taxon>Eukaryota</taxon>
        <taxon>Fungi</taxon>
        <taxon>Dikarya</taxon>
        <taxon>Basidiomycota</taxon>
        <taxon>Agaricomycotina</taxon>
        <taxon>Agaricomycetes</taxon>
        <taxon>Agaricomycetidae</taxon>
        <taxon>Agaricales</taxon>
        <taxon>Marasmiineae</taxon>
        <taxon>Marasmiaceae</taxon>
        <taxon>Tetrapyrgos</taxon>
    </lineage>
</organism>
<reference evidence="5 6" key="1">
    <citation type="journal article" date="2020" name="ISME J.">
        <title>Uncovering the hidden diversity of litter-decomposition mechanisms in mushroom-forming fungi.</title>
        <authorList>
            <person name="Floudas D."/>
            <person name="Bentzer J."/>
            <person name="Ahren D."/>
            <person name="Johansson T."/>
            <person name="Persson P."/>
            <person name="Tunlid A."/>
        </authorList>
    </citation>
    <scope>NUCLEOTIDE SEQUENCE [LARGE SCALE GENOMIC DNA]</scope>
    <source>
        <strain evidence="5 6">CBS 291.85</strain>
    </source>
</reference>
<dbReference type="InterPro" id="IPR005162">
    <property type="entry name" value="Retrotrans_gag_dom"/>
</dbReference>
<protein>
    <recommendedName>
        <fullName evidence="4">CCHC-type domain-containing protein</fullName>
    </recommendedName>
</protein>
<dbReference type="SMART" id="SM00343">
    <property type="entry name" value="ZnF_C2HC"/>
    <property type="match status" value="1"/>
</dbReference>
<dbReference type="Pfam" id="PF03732">
    <property type="entry name" value="Retrotrans_gag"/>
    <property type="match status" value="1"/>
</dbReference>
<sequence>MFTAKLTLYSTDEYKVAYASSWLTGAAARTWENWVERKMDDIIYNPALHEWEAFLREFGRLFGVHNEQLHAQAALDKAIQQPTEPFADFLVRFEDASLKTKFNDHALRWALLKHIRKDLRNRLTNNGMVPQSYTELVDWLLDIDGAQEAFTDAGLLDPYVPRVPVVPVVPVQPIPVSAPRALPRGRNAIPQNNKAQGNAAQAQETRQPKIICISKPERDRRFANNLCLGCGEPGHFAQDCPNEEEGQKETEPAVGRAAFSIEDSEEESALMMIDSYGTLFKLKEDDNEGNENRAQEEEEGDN</sequence>
<feature type="region of interest" description="Disordered" evidence="3">
    <location>
        <begin position="182"/>
        <end position="204"/>
    </location>
</feature>
<gene>
    <name evidence="5" type="ORF">D9758_005248</name>
</gene>
<keyword evidence="6" id="KW-1185">Reference proteome</keyword>
<dbReference type="Pfam" id="PF00098">
    <property type="entry name" value="zf-CCHC"/>
    <property type="match status" value="1"/>
</dbReference>
<evidence type="ECO:0000313" key="6">
    <source>
        <dbReference type="Proteomes" id="UP000559256"/>
    </source>
</evidence>
<dbReference type="GO" id="GO:0003676">
    <property type="term" value="F:nucleic acid binding"/>
    <property type="evidence" value="ECO:0007669"/>
    <property type="project" value="InterPro"/>
</dbReference>
<keyword evidence="2" id="KW-0862">Zinc</keyword>
<evidence type="ECO:0000259" key="4">
    <source>
        <dbReference type="PROSITE" id="PS50158"/>
    </source>
</evidence>
<feature type="domain" description="CCHC-type" evidence="4">
    <location>
        <begin position="227"/>
        <end position="242"/>
    </location>
</feature>
<dbReference type="OrthoDB" id="422936at2759"/>
<dbReference type="GO" id="GO:0008270">
    <property type="term" value="F:zinc ion binding"/>
    <property type="evidence" value="ECO:0007669"/>
    <property type="project" value="UniProtKB-KW"/>
</dbReference>